<evidence type="ECO:0000313" key="2">
    <source>
        <dbReference type="EMBL" id="MDL5158674.1"/>
    </source>
</evidence>
<organism evidence="2 3">
    <name type="scientific">Actinomycetospora termitidis</name>
    <dbReference type="NCBI Taxonomy" id="3053470"/>
    <lineage>
        <taxon>Bacteria</taxon>
        <taxon>Bacillati</taxon>
        <taxon>Actinomycetota</taxon>
        <taxon>Actinomycetes</taxon>
        <taxon>Pseudonocardiales</taxon>
        <taxon>Pseudonocardiaceae</taxon>
        <taxon>Actinomycetospora</taxon>
    </lineage>
</organism>
<dbReference type="Proteomes" id="UP001231924">
    <property type="component" value="Unassembled WGS sequence"/>
</dbReference>
<sequence>MVQDERRPVARPERVVWNRLAQRRGELFSRELDPERHAHWWARRHDGWAGRVNRWVDRLRDTTLENVPYVDPTAAADGVRVLVLLHEPAADAEDHCGFVSRYANDAVSANLYRAADRAGLAHEVTLHWNLVPWWVSNPTHGPRRLTTEVVRAKPRIGEFLDLLGGPPSEVVLLGAPAAKAWDVLARRAGLPWQLTTPTVSRAPHPNPLVHDRLDPLTGRRNGDRLVEVLRDAARRARGEVVVPPRATGTGRRPF</sequence>
<feature type="region of interest" description="Disordered" evidence="1">
    <location>
        <begin position="196"/>
        <end position="216"/>
    </location>
</feature>
<name>A0ABT7MDD1_9PSEU</name>
<reference evidence="2 3" key="1">
    <citation type="submission" date="2023-06" db="EMBL/GenBank/DDBJ databases">
        <title>Actinomycetospora Odt1-22.</title>
        <authorList>
            <person name="Supong K."/>
        </authorList>
    </citation>
    <scope>NUCLEOTIDE SEQUENCE [LARGE SCALE GENOMIC DNA]</scope>
    <source>
        <strain evidence="2 3">Odt1-22</strain>
    </source>
</reference>
<evidence type="ECO:0000313" key="3">
    <source>
        <dbReference type="Proteomes" id="UP001231924"/>
    </source>
</evidence>
<keyword evidence="3" id="KW-1185">Reference proteome</keyword>
<dbReference type="EMBL" id="JASVWF010000005">
    <property type="protein sequence ID" value="MDL5158674.1"/>
    <property type="molecule type" value="Genomic_DNA"/>
</dbReference>
<evidence type="ECO:0008006" key="4">
    <source>
        <dbReference type="Google" id="ProtNLM"/>
    </source>
</evidence>
<proteinExistence type="predicted"/>
<dbReference type="RefSeq" id="WP_286055211.1">
    <property type="nucleotide sequence ID" value="NZ_JASVWF010000005.1"/>
</dbReference>
<comment type="caution">
    <text evidence="2">The sequence shown here is derived from an EMBL/GenBank/DDBJ whole genome shotgun (WGS) entry which is preliminary data.</text>
</comment>
<evidence type="ECO:0000256" key="1">
    <source>
        <dbReference type="SAM" id="MobiDB-lite"/>
    </source>
</evidence>
<accession>A0ABT7MDD1</accession>
<protein>
    <recommendedName>
        <fullName evidence="4">Uracil DNA glycosylase superfamily protein</fullName>
    </recommendedName>
</protein>
<gene>
    <name evidence="2" type="ORF">QRT03_22085</name>
</gene>